<keyword evidence="2 4" id="KW-0863">Zinc-finger</keyword>
<dbReference type="PANTHER" id="PTHR10782:SF4">
    <property type="entry name" value="TONALLI, ISOFORM E"/>
    <property type="match status" value="1"/>
</dbReference>
<dbReference type="Pfam" id="PF02891">
    <property type="entry name" value="zf-MIZ"/>
    <property type="match status" value="1"/>
</dbReference>
<evidence type="ECO:0000256" key="1">
    <source>
        <dbReference type="ARBA" id="ARBA00022723"/>
    </source>
</evidence>
<evidence type="ECO:0000256" key="3">
    <source>
        <dbReference type="ARBA" id="ARBA00022833"/>
    </source>
</evidence>
<evidence type="ECO:0000256" key="2">
    <source>
        <dbReference type="ARBA" id="ARBA00022771"/>
    </source>
</evidence>
<evidence type="ECO:0000256" key="5">
    <source>
        <dbReference type="SAM" id="MobiDB-lite"/>
    </source>
</evidence>
<dbReference type="AlphaFoldDB" id="A0A836INN4"/>
<organism evidence="7 8">
    <name type="scientific">Porcisia hertigi</name>
    <dbReference type="NCBI Taxonomy" id="2761500"/>
    <lineage>
        <taxon>Eukaryota</taxon>
        <taxon>Discoba</taxon>
        <taxon>Euglenozoa</taxon>
        <taxon>Kinetoplastea</taxon>
        <taxon>Metakinetoplastina</taxon>
        <taxon>Trypanosomatida</taxon>
        <taxon>Trypanosomatidae</taxon>
        <taxon>Leishmaniinae</taxon>
        <taxon>Porcisia</taxon>
    </lineage>
</organism>
<dbReference type="GeneID" id="94289240"/>
<keyword evidence="8" id="KW-1185">Reference proteome</keyword>
<dbReference type="GO" id="GO:0061665">
    <property type="term" value="F:SUMO ligase activity"/>
    <property type="evidence" value="ECO:0007669"/>
    <property type="project" value="TreeGrafter"/>
</dbReference>
<dbReference type="InterPro" id="IPR004181">
    <property type="entry name" value="Znf_MIZ"/>
</dbReference>
<feature type="compositionally biased region" description="Basic and acidic residues" evidence="5">
    <location>
        <begin position="166"/>
        <end position="175"/>
    </location>
</feature>
<dbReference type="PANTHER" id="PTHR10782">
    <property type="entry name" value="ZINC FINGER MIZ DOMAIN-CONTAINING PROTEIN"/>
    <property type="match status" value="1"/>
</dbReference>
<dbReference type="GO" id="GO:0000785">
    <property type="term" value="C:chromatin"/>
    <property type="evidence" value="ECO:0007669"/>
    <property type="project" value="TreeGrafter"/>
</dbReference>
<feature type="region of interest" description="Disordered" evidence="5">
    <location>
        <begin position="166"/>
        <end position="269"/>
    </location>
</feature>
<dbReference type="RefSeq" id="XP_067755607.1">
    <property type="nucleotide sequence ID" value="XM_067899163.1"/>
</dbReference>
<sequence length="595" mass="65645">MRYPPNTQVWVKCDDGVWWPGMLRATNADMQAFLCAGEDCCVELYHSPGELYPCLSTDGAHVRPFHAEPQTRTPEEDEWFANETVAEAAAKALHDCQRSRCPTPSLAGTTETPAAVNNGEHTHDPAPFTATELHNIQVLLDAVGGATATRLRQELHEAQIPLARKDLHTQGDYKRHTLKRQRLAEPSALMTRPAAIQRRVHTSASFQADHDAPTSSSHAPSGGLSTLSGTFPGIRNVLASSPGSSSSSSSSASPSEGGEAKDEDAEGGTVPFVPAARRFVLEVLRHEVFENPSRFVLSPVYHFVDILGAVVVENKNLTTLLPTPHKLRERPAEGFSPQRRVLLVPLTKKYEHTTGWMVPMEMEGSKLSMSLYINDTPVSLPPNWELSPAKEAAAVKTAITVDITSLVLPIKQDSFSLRVVFSGDVNEMEMWRGVIACVFVEEVGLTYLSERIVSTYRKPRGSSIQRLPISSSGDRSVVAITEASVRIQCPITTLTMENPVRGVYCEHLQCMELTAVLIQCTRRNIWNCPLCASSMRPDDIVVNYRLKEWIASHSQEVVAQVEYVVEADLGHPLKVLYKPTRSERHSTVEVVDDEE</sequence>
<protein>
    <recommendedName>
        <fullName evidence="6">SP-RING-type domain-containing protein</fullName>
    </recommendedName>
</protein>
<comment type="caution">
    <text evidence="7">The sequence shown here is derived from an EMBL/GenBank/DDBJ whole genome shotgun (WGS) entry which is preliminary data.</text>
</comment>
<dbReference type="Proteomes" id="UP000674318">
    <property type="component" value="Unassembled WGS sequence"/>
</dbReference>
<accession>A0A836INN4</accession>
<dbReference type="OrthoDB" id="6287158at2759"/>
<keyword evidence="1" id="KW-0479">Metal-binding</keyword>
<dbReference type="InterPro" id="IPR013083">
    <property type="entry name" value="Znf_RING/FYVE/PHD"/>
</dbReference>
<reference evidence="7 8" key="1">
    <citation type="submission" date="2021-02" db="EMBL/GenBank/DDBJ databases">
        <title>Porcisia hertigi Genome sequencing and assembly.</title>
        <authorList>
            <person name="Almutairi H."/>
            <person name="Gatherer D."/>
        </authorList>
    </citation>
    <scope>NUCLEOTIDE SEQUENCE [LARGE SCALE GENOMIC DNA]</scope>
    <source>
        <strain evidence="7 8">C119</strain>
    </source>
</reference>
<proteinExistence type="predicted"/>
<dbReference type="KEGG" id="phet:94289240"/>
<name>A0A836INN4_9TRYP</name>
<dbReference type="EMBL" id="JAFJZO010000030">
    <property type="protein sequence ID" value="KAG5498853.1"/>
    <property type="molecule type" value="Genomic_DNA"/>
</dbReference>
<evidence type="ECO:0000313" key="7">
    <source>
        <dbReference type="EMBL" id="KAG5498853.1"/>
    </source>
</evidence>
<evidence type="ECO:0000256" key="4">
    <source>
        <dbReference type="PROSITE-ProRule" id="PRU00452"/>
    </source>
</evidence>
<feature type="domain" description="SP-RING-type" evidence="6">
    <location>
        <begin position="474"/>
        <end position="555"/>
    </location>
</feature>
<dbReference type="Gene3D" id="3.30.40.10">
    <property type="entry name" value="Zinc/RING finger domain, C3HC4 (zinc finger)"/>
    <property type="match status" value="1"/>
</dbReference>
<dbReference type="PROSITE" id="PS51044">
    <property type="entry name" value="ZF_SP_RING"/>
    <property type="match status" value="1"/>
</dbReference>
<dbReference type="GO" id="GO:0016925">
    <property type="term" value="P:protein sumoylation"/>
    <property type="evidence" value="ECO:0007669"/>
    <property type="project" value="TreeGrafter"/>
</dbReference>
<gene>
    <name evidence="7" type="ORF">JKF63_03142</name>
</gene>
<feature type="compositionally biased region" description="Polar residues" evidence="5">
    <location>
        <begin position="213"/>
        <end position="229"/>
    </location>
</feature>
<evidence type="ECO:0000313" key="8">
    <source>
        <dbReference type="Proteomes" id="UP000674318"/>
    </source>
</evidence>
<dbReference type="GO" id="GO:0008270">
    <property type="term" value="F:zinc ion binding"/>
    <property type="evidence" value="ECO:0007669"/>
    <property type="project" value="UniProtKB-KW"/>
</dbReference>
<feature type="compositionally biased region" description="Low complexity" evidence="5">
    <location>
        <begin position="239"/>
        <end position="257"/>
    </location>
</feature>
<keyword evidence="3" id="KW-0862">Zinc</keyword>
<dbReference type="SUPFAM" id="SSF57850">
    <property type="entry name" value="RING/U-box"/>
    <property type="match status" value="1"/>
</dbReference>
<evidence type="ECO:0000259" key="6">
    <source>
        <dbReference type="PROSITE" id="PS51044"/>
    </source>
</evidence>